<dbReference type="OrthoDB" id="10018316at2759"/>
<organism evidence="2 3">
    <name type="scientific">Phytophthora boehmeriae</name>
    <dbReference type="NCBI Taxonomy" id="109152"/>
    <lineage>
        <taxon>Eukaryota</taxon>
        <taxon>Sar</taxon>
        <taxon>Stramenopiles</taxon>
        <taxon>Oomycota</taxon>
        <taxon>Peronosporomycetes</taxon>
        <taxon>Peronosporales</taxon>
        <taxon>Peronosporaceae</taxon>
        <taxon>Phytophthora</taxon>
    </lineage>
</organism>
<protein>
    <submittedName>
        <fullName evidence="2">Uncharacterized protein</fullName>
    </submittedName>
</protein>
<gene>
    <name evidence="2" type="ORF">PHYBOEH_007827</name>
</gene>
<proteinExistence type="predicted"/>
<accession>A0A8T1X642</accession>
<keyword evidence="3" id="KW-1185">Reference proteome</keyword>
<comment type="caution">
    <text evidence="2">The sequence shown here is derived from an EMBL/GenBank/DDBJ whole genome shotgun (WGS) entry which is preliminary data.</text>
</comment>
<dbReference type="AlphaFoldDB" id="A0A8T1X642"/>
<feature type="compositionally biased region" description="Basic and acidic residues" evidence="1">
    <location>
        <begin position="23"/>
        <end position="46"/>
    </location>
</feature>
<evidence type="ECO:0000313" key="3">
    <source>
        <dbReference type="Proteomes" id="UP000693981"/>
    </source>
</evidence>
<evidence type="ECO:0000256" key="1">
    <source>
        <dbReference type="SAM" id="MobiDB-lite"/>
    </source>
</evidence>
<dbReference type="Proteomes" id="UP000693981">
    <property type="component" value="Unassembled WGS sequence"/>
</dbReference>
<dbReference type="EMBL" id="JAGDFL010000044">
    <property type="protein sequence ID" value="KAG7399828.1"/>
    <property type="molecule type" value="Genomic_DNA"/>
</dbReference>
<evidence type="ECO:0000313" key="2">
    <source>
        <dbReference type="EMBL" id="KAG7399828.1"/>
    </source>
</evidence>
<feature type="compositionally biased region" description="Polar residues" evidence="1">
    <location>
        <begin position="1"/>
        <end position="11"/>
    </location>
</feature>
<feature type="compositionally biased region" description="Acidic residues" evidence="1">
    <location>
        <begin position="13"/>
        <end position="22"/>
    </location>
</feature>
<feature type="region of interest" description="Disordered" evidence="1">
    <location>
        <begin position="1"/>
        <end position="47"/>
    </location>
</feature>
<name>A0A8T1X642_9STRA</name>
<reference evidence="2" key="1">
    <citation type="submission" date="2021-02" db="EMBL/GenBank/DDBJ databases">
        <authorList>
            <person name="Palmer J.M."/>
        </authorList>
    </citation>
    <scope>NUCLEOTIDE SEQUENCE</scope>
    <source>
        <strain evidence="2">SCRP23</strain>
    </source>
</reference>
<sequence>MSFVSTFSNATMLDDEEEEDAQQLERNEPQEPEHEGIGGGEQRESQAELIALQEQVEGLHRSLAAATFQLNSIHSRRTSRRAQPQADPVIARHQATYGRLVEELHEIMGLPRPGREY</sequence>